<dbReference type="InterPro" id="IPR025533">
    <property type="entry name" value="DUF4419"/>
</dbReference>
<evidence type="ECO:0000313" key="2">
    <source>
        <dbReference type="Proteomes" id="UP000789831"/>
    </source>
</evidence>
<dbReference type="AlphaFoldDB" id="A0A9N9A8S4"/>
<dbReference type="Pfam" id="PF14388">
    <property type="entry name" value="DUF4419"/>
    <property type="match status" value="1"/>
</dbReference>
<proteinExistence type="predicted"/>
<reference evidence="1" key="1">
    <citation type="submission" date="2021-06" db="EMBL/GenBank/DDBJ databases">
        <authorList>
            <person name="Kallberg Y."/>
            <person name="Tangrot J."/>
            <person name="Rosling A."/>
        </authorList>
    </citation>
    <scope>NUCLEOTIDE SEQUENCE</scope>
    <source>
        <strain evidence="1">MT106</strain>
    </source>
</reference>
<organism evidence="1 2">
    <name type="scientific">Ambispora gerdemannii</name>
    <dbReference type="NCBI Taxonomy" id="144530"/>
    <lineage>
        <taxon>Eukaryota</taxon>
        <taxon>Fungi</taxon>
        <taxon>Fungi incertae sedis</taxon>
        <taxon>Mucoromycota</taxon>
        <taxon>Glomeromycotina</taxon>
        <taxon>Glomeromycetes</taxon>
        <taxon>Archaeosporales</taxon>
        <taxon>Ambisporaceae</taxon>
        <taxon>Ambispora</taxon>
    </lineage>
</organism>
<evidence type="ECO:0000313" key="1">
    <source>
        <dbReference type="EMBL" id="CAG8521566.1"/>
    </source>
</evidence>
<gene>
    <name evidence="1" type="ORF">AGERDE_LOCUS5264</name>
</gene>
<sequence length="204" mass="22981">MTSTTLQKSPQVVGPKQVIHAISVDYPETGGDNNNNPKTKIMDGYNYGFVAAIHILDWKIYSKSDFGRFSRILDSYSRKFRDLSLDMDFWLDHLEPVIWKLVATYRGEIDEEFWIQVFLAMGGVSSTPDYWTGWISAFFPYDKHGNKIITYSIQTEGIPDGRVNVPFITDLGLDLSFSAGFLGARQELVGSGRDAEVYVSSLIG</sequence>
<dbReference type="PANTHER" id="PTHR31252:SF11">
    <property type="entry name" value="DUF4419 DOMAIN-CONTAINING PROTEIN"/>
    <property type="match status" value="1"/>
</dbReference>
<dbReference type="Proteomes" id="UP000789831">
    <property type="component" value="Unassembled WGS sequence"/>
</dbReference>
<dbReference type="PANTHER" id="PTHR31252">
    <property type="entry name" value="DUF4419 DOMAIN-CONTAINING PROTEIN"/>
    <property type="match status" value="1"/>
</dbReference>
<keyword evidence="2" id="KW-1185">Reference proteome</keyword>
<accession>A0A9N9A8S4</accession>
<dbReference type="OrthoDB" id="9978173at2759"/>
<name>A0A9N9A8S4_9GLOM</name>
<protein>
    <submittedName>
        <fullName evidence="1">3776_t:CDS:1</fullName>
    </submittedName>
</protein>
<dbReference type="EMBL" id="CAJVPL010000689">
    <property type="protein sequence ID" value="CAG8521566.1"/>
    <property type="molecule type" value="Genomic_DNA"/>
</dbReference>
<comment type="caution">
    <text evidence="1">The sequence shown here is derived from an EMBL/GenBank/DDBJ whole genome shotgun (WGS) entry which is preliminary data.</text>
</comment>